<dbReference type="Gene3D" id="2.60.120.650">
    <property type="entry name" value="Cupin"/>
    <property type="match status" value="1"/>
</dbReference>
<gene>
    <name evidence="4" type="ORF">Agub_g15380</name>
</gene>
<dbReference type="InterPro" id="IPR041667">
    <property type="entry name" value="Cupin_8"/>
</dbReference>
<accession>A0AAD3E355</accession>
<dbReference type="PANTHER" id="PTHR12461:SF104">
    <property type="entry name" value="TRNA WYBUTOSINE-SYNTHESIZING PROTEIN 5"/>
    <property type="match status" value="1"/>
</dbReference>
<evidence type="ECO:0000259" key="3">
    <source>
        <dbReference type="PROSITE" id="PS51184"/>
    </source>
</evidence>
<feature type="compositionally biased region" description="Low complexity" evidence="2">
    <location>
        <begin position="94"/>
        <end position="123"/>
    </location>
</feature>
<keyword evidence="5" id="KW-1185">Reference proteome</keyword>
<dbReference type="InterPro" id="IPR003347">
    <property type="entry name" value="JmjC_dom"/>
</dbReference>
<dbReference type="Gene3D" id="6.10.140.1470">
    <property type="match status" value="1"/>
</dbReference>
<dbReference type="PANTHER" id="PTHR12461">
    <property type="entry name" value="HYPOXIA-INDUCIBLE FACTOR 1 ALPHA INHIBITOR-RELATED"/>
    <property type="match status" value="1"/>
</dbReference>
<evidence type="ECO:0000256" key="2">
    <source>
        <dbReference type="SAM" id="MobiDB-lite"/>
    </source>
</evidence>
<reference evidence="4 5" key="1">
    <citation type="journal article" date="2021" name="Sci. Rep.">
        <title>Genome sequencing of the multicellular alga Astrephomene provides insights into convergent evolution of germ-soma differentiation.</title>
        <authorList>
            <person name="Yamashita S."/>
            <person name="Yamamoto K."/>
            <person name="Matsuzaki R."/>
            <person name="Suzuki S."/>
            <person name="Yamaguchi H."/>
            <person name="Hirooka S."/>
            <person name="Minakuchi Y."/>
            <person name="Miyagishima S."/>
            <person name="Kawachi M."/>
            <person name="Toyoda A."/>
            <person name="Nozaki H."/>
        </authorList>
    </citation>
    <scope>NUCLEOTIDE SEQUENCE [LARGE SCALE GENOMIC DNA]</scope>
    <source>
        <strain evidence="4 5">NIES-4017</strain>
    </source>
</reference>
<feature type="compositionally biased region" description="Gly residues" evidence="2">
    <location>
        <begin position="124"/>
        <end position="136"/>
    </location>
</feature>
<organism evidence="4 5">
    <name type="scientific">Astrephomene gubernaculifera</name>
    <dbReference type="NCBI Taxonomy" id="47775"/>
    <lineage>
        <taxon>Eukaryota</taxon>
        <taxon>Viridiplantae</taxon>
        <taxon>Chlorophyta</taxon>
        <taxon>core chlorophytes</taxon>
        <taxon>Chlorophyceae</taxon>
        <taxon>CS clade</taxon>
        <taxon>Chlamydomonadales</taxon>
        <taxon>Astrephomenaceae</taxon>
        <taxon>Astrephomene</taxon>
    </lineage>
</organism>
<dbReference type="Proteomes" id="UP001054857">
    <property type="component" value="Unassembled WGS sequence"/>
</dbReference>
<dbReference type="GO" id="GO:0031591">
    <property type="term" value="P:wybutosine biosynthetic process"/>
    <property type="evidence" value="ECO:0007669"/>
    <property type="project" value="TreeGrafter"/>
</dbReference>
<dbReference type="EMBL" id="BMAR01000071">
    <property type="protein sequence ID" value="GFR52769.1"/>
    <property type="molecule type" value="Genomic_DNA"/>
</dbReference>
<dbReference type="SMART" id="SM00558">
    <property type="entry name" value="JmjC"/>
    <property type="match status" value="1"/>
</dbReference>
<dbReference type="SUPFAM" id="SSF51197">
    <property type="entry name" value="Clavaminate synthase-like"/>
    <property type="match status" value="1"/>
</dbReference>
<dbReference type="PROSITE" id="PS51184">
    <property type="entry name" value="JMJC"/>
    <property type="match status" value="1"/>
</dbReference>
<feature type="region of interest" description="Disordered" evidence="2">
    <location>
        <begin position="83"/>
        <end position="144"/>
    </location>
</feature>
<protein>
    <recommendedName>
        <fullName evidence="3">JmjC domain-containing protein</fullName>
    </recommendedName>
</protein>
<proteinExistence type="inferred from homology"/>
<dbReference type="Pfam" id="PF13621">
    <property type="entry name" value="Cupin_8"/>
    <property type="match status" value="1"/>
</dbReference>
<dbReference type="AlphaFoldDB" id="A0AAD3E355"/>
<evidence type="ECO:0000313" key="5">
    <source>
        <dbReference type="Proteomes" id="UP001054857"/>
    </source>
</evidence>
<evidence type="ECO:0000256" key="1">
    <source>
        <dbReference type="ARBA" id="ARBA00006801"/>
    </source>
</evidence>
<evidence type="ECO:0000313" key="4">
    <source>
        <dbReference type="EMBL" id="GFR52769.1"/>
    </source>
</evidence>
<comment type="similarity">
    <text evidence="1">Belongs to the JARID1 histone demethylase family.</text>
</comment>
<feature type="non-terminal residue" evidence="4">
    <location>
        <position position="369"/>
    </location>
</feature>
<sequence>FERLISPGREPVVLEGLDLGPAPAKWTPDYLRNLPGAADMKVSVHVSREPSGRLDFVRKNFAFRVISFQELITRLTNQAAEAASSGSSSGGSGAPAASGAAVPAAAPAAGEQQLDSRGGSSPQEGGGAGSSGGTSGSGVLPDLVPRGAQFGEGREVLYLRSIGENPRREAANLSASFPLLAADLRLPPLFPPSALHSSVLRLGSPGLVLWTHYDVMDNLLIQVTGTKRVLLWPPACHDALHVTGSSSPITRPQPDPDLTAFPRFAACPAPLLADLAPGDVLFLPSLWFHNVTTTGGHMSASVNVFWRHLPQEFYHKKDLYANRDLVQAEEADKAADAALAQLSQLPEHYRAFYGARLLGRLGRELGLSA</sequence>
<name>A0AAD3E355_9CHLO</name>
<dbReference type="GO" id="GO:0000049">
    <property type="term" value="F:tRNA binding"/>
    <property type="evidence" value="ECO:0007669"/>
    <property type="project" value="TreeGrafter"/>
</dbReference>
<feature type="domain" description="JmjC" evidence="3">
    <location>
        <begin position="175"/>
        <end position="323"/>
    </location>
</feature>
<comment type="caution">
    <text evidence="4">The sequence shown here is derived from an EMBL/GenBank/DDBJ whole genome shotgun (WGS) entry which is preliminary data.</text>
</comment>